<comment type="caution">
    <text evidence="5">The sequence shown here is derived from an EMBL/GenBank/DDBJ whole genome shotgun (WGS) entry which is preliminary data.</text>
</comment>
<dbReference type="InterPro" id="IPR000618">
    <property type="entry name" value="Insect_cuticle"/>
</dbReference>
<dbReference type="Proteomes" id="UP000037510">
    <property type="component" value="Unassembled WGS sequence"/>
</dbReference>
<dbReference type="AlphaFoldDB" id="A0A0L7LAX3"/>
<reference evidence="5 6" key="1">
    <citation type="journal article" date="2015" name="Genome Biol. Evol.">
        <title>The genome of winter moth (Operophtera brumata) provides a genomic perspective on sexual dimorphism and phenology.</title>
        <authorList>
            <person name="Derks M.F."/>
            <person name="Smit S."/>
            <person name="Salis L."/>
            <person name="Schijlen E."/>
            <person name="Bossers A."/>
            <person name="Mateman C."/>
            <person name="Pijl A.S."/>
            <person name="de Ridder D."/>
            <person name="Groenen M.A."/>
            <person name="Visser M.E."/>
            <person name="Megens H.J."/>
        </authorList>
    </citation>
    <scope>NUCLEOTIDE SEQUENCE [LARGE SCALE GENOMIC DNA]</scope>
    <source>
        <strain evidence="5">WM2013NL</strain>
        <tissue evidence="5">Head and thorax</tissue>
    </source>
</reference>
<evidence type="ECO:0000313" key="6">
    <source>
        <dbReference type="Proteomes" id="UP000037510"/>
    </source>
</evidence>
<proteinExistence type="predicted"/>
<evidence type="ECO:0000256" key="3">
    <source>
        <dbReference type="PROSITE-ProRule" id="PRU00497"/>
    </source>
</evidence>
<dbReference type="EMBL" id="JTDY01001912">
    <property type="protein sequence ID" value="KOB72555.1"/>
    <property type="molecule type" value="Genomic_DNA"/>
</dbReference>
<keyword evidence="6" id="KW-1185">Reference proteome</keyword>
<dbReference type="PROSITE" id="PS51155">
    <property type="entry name" value="CHIT_BIND_RR_2"/>
    <property type="match status" value="1"/>
</dbReference>
<accession>A0A0L7LAX3</accession>
<protein>
    <submittedName>
        <fullName evidence="5">Cuticle protein 4</fullName>
    </submittedName>
</protein>
<keyword evidence="1 3" id="KW-0193">Cuticle</keyword>
<gene>
    <name evidence="5" type="ORF">OBRU01_12161</name>
</gene>
<name>A0A0L7LAX3_OPEBR</name>
<evidence type="ECO:0000313" key="5">
    <source>
        <dbReference type="EMBL" id="KOB72555.1"/>
    </source>
</evidence>
<evidence type="ECO:0000256" key="1">
    <source>
        <dbReference type="ARBA" id="ARBA00022460"/>
    </source>
</evidence>
<feature type="region of interest" description="Disordered" evidence="4">
    <location>
        <begin position="38"/>
        <end position="74"/>
    </location>
</feature>
<evidence type="ECO:0000256" key="4">
    <source>
        <dbReference type="SAM" id="MobiDB-lite"/>
    </source>
</evidence>
<dbReference type="InterPro" id="IPR031311">
    <property type="entry name" value="CHIT_BIND_RR_consensus"/>
</dbReference>
<dbReference type="GO" id="GO:0042302">
    <property type="term" value="F:structural constituent of cuticle"/>
    <property type="evidence" value="ECO:0007669"/>
    <property type="project" value="UniProtKB-UniRule"/>
</dbReference>
<keyword evidence="2" id="KW-0732">Signal</keyword>
<organism evidence="5 6">
    <name type="scientific">Operophtera brumata</name>
    <name type="common">Winter moth</name>
    <name type="synonym">Phalaena brumata</name>
    <dbReference type="NCBI Taxonomy" id="104452"/>
    <lineage>
        <taxon>Eukaryota</taxon>
        <taxon>Metazoa</taxon>
        <taxon>Ecdysozoa</taxon>
        <taxon>Arthropoda</taxon>
        <taxon>Hexapoda</taxon>
        <taxon>Insecta</taxon>
        <taxon>Pterygota</taxon>
        <taxon>Neoptera</taxon>
        <taxon>Endopterygota</taxon>
        <taxon>Lepidoptera</taxon>
        <taxon>Glossata</taxon>
        <taxon>Ditrysia</taxon>
        <taxon>Geometroidea</taxon>
        <taxon>Geometridae</taxon>
        <taxon>Larentiinae</taxon>
        <taxon>Operophtera</taxon>
    </lineage>
</organism>
<evidence type="ECO:0000256" key="2">
    <source>
        <dbReference type="ARBA" id="ARBA00022729"/>
    </source>
</evidence>
<sequence length="74" mass="8174">MTVLAANEIGELKDVVDEENKPRKVIVVHGSYVYRDSDGKPQTITYSADETGYKADGDSVPKLPSLQEINNNLH</sequence>
<dbReference type="PROSITE" id="PS00233">
    <property type="entry name" value="CHIT_BIND_RR_1"/>
    <property type="match status" value="1"/>
</dbReference>
<dbReference type="Pfam" id="PF00379">
    <property type="entry name" value="Chitin_bind_4"/>
    <property type="match status" value="1"/>
</dbReference>